<feature type="signal peptide" evidence="10">
    <location>
        <begin position="1"/>
        <end position="18"/>
    </location>
</feature>
<dbReference type="PANTHER" id="PTHR15071">
    <property type="entry name" value="MANNOSE-6-PHOSPHATE RECEPTOR FAMILY MEMBER"/>
    <property type="match status" value="1"/>
</dbReference>
<feature type="transmembrane region" description="Helical" evidence="9">
    <location>
        <begin position="221"/>
        <end position="240"/>
    </location>
</feature>
<dbReference type="FunFam" id="2.70.130.10:FF:000024">
    <property type="entry name" value="Putative vacuolar sorting receptor"/>
    <property type="match status" value="1"/>
</dbReference>
<dbReference type="GO" id="GO:0000139">
    <property type="term" value="C:Golgi membrane"/>
    <property type="evidence" value="ECO:0007669"/>
    <property type="project" value="UniProtKB-SubCell"/>
</dbReference>
<organism evidence="12 13">
    <name type="scientific">Maudiozyma humilis</name>
    <name type="common">Sour dough yeast</name>
    <name type="synonym">Kazachstania humilis</name>
    <dbReference type="NCBI Taxonomy" id="51915"/>
    <lineage>
        <taxon>Eukaryota</taxon>
        <taxon>Fungi</taxon>
        <taxon>Dikarya</taxon>
        <taxon>Ascomycota</taxon>
        <taxon>Saccharomycotina</taxon>
        <taxon>Saccharomycetes</taxon>
        <taxon>Saccharomycetales</taxon>
        <taxon>Saccharomycetaceae</taxon>
        <taxon>Maudiozyma</taxon>
    </lineage>
</organism>
<evidence type="ECO:0000256" key="1">
    <source>
        <dbReference type="ARBA" id="ARBA00004614"/>
    </source>
</evidence>
<reference evidence="12 13" key="1">
    <citation type="journal article" date="2023" name="Elife">
        <title>Identification of key yeast species and microbe-microbe interactions impacting larval growth of Drosophila in the wild.</title>
        <authorList>
            <person name="Mure A."/>
            <person name="Sugiura Y."/>
            <person name="Maeda R."/>
            <person name="Honda K."/>
            <person name="Sakurai N."/>
            <person name="Takahashi Y."/>
            <person name="Watada M."/>
            <person name="Katoh T."/>
            <person name="Gotoh A."/>
            <person name="Gotoh Y."/>
            <person name="Taniguchi I."/>
            <person name="Nakamura K."/>
            <person name="Hayashi T."/>
            <person name="Katayama T."/>
            <person name="Uemura T."/>
            <person name="Hattori Y."/>
        </authorList>
    </citation>
    <scope>NUCLEOTIDE SEQUENCE [LARGE SCALE GENOMIC DNA]</scope>
    <source>
        <strain evidence="12 13">KH-74</strain>
    </source>
</reference>
<evidence type="ECO:0000256" key="10">
    <source>
        <dbReference type="SAM" id="SignalP"/>
    </source>
</evidence>
<evidence type="ECO:0000256" key="3">
    <source>
        <dbReference type="ARBA" id="ARBA00022692"/>
    </source>
</evidence>
<protein>
    <submittedName>
        <fullName evidence="12">Mrl1 protein</fullName>
    </submittedName>
</protein>
<evidence type="ECO:0000256" key="2">
    <source>
        <dbReference type="ARBA" id="ARBA00022448"/>
    </source>
</evidence>
<evidence type="ECO:0000313" key="13">
    <source>
        <dbReference type="Proteomes" id="UP001377567"/>
    </source>
</evidence>
<keyword evidence="6 9" id="KW-0472">Membrane</keyword>
<evidence type="ECO:0000256" key="4">
    <source>
        <dbReference type="ARBA" id="ARBA00022729"/>
    </source>
</evidence>
<dbReference type="InterPro" id="IPR009011">
    <property type="entry name" value="Man6P_isomerase_rcpt-bd_dom_sf"/>
</dbReference>
<dbReference type="AlphaFoldDB" id="A0AAV5S3U6"/>
<evidence type="ECO:0000259" key="11">
    <source>
        <dbReference type="PROSITE" id="PS51914"/>
    </source>
</evidence>
<keyword evidence="7" id="KW-1015">Disulfide bond</keyword>
<feature type="chain" id="PRO_5043988912" evidence="10">
    <location>
        <begin position="19"/>
        <end position="393"/>
    </location>
</feature>
<dbReference type="GO" id="GO:0010008">
    <property type="term" value="C:endosome membrane"/>
    <property type="evidence" value="ECO:0007669"/>
    <property type="project" value="UniProtKB-SubCell"/>
</dbReference>
<feature type="region of interest" description="Disordered" evidence="8">
    <location>
        <begin position="363"/>
        <end position="393"/>
    </location>
</feature>
<dbReference type="GO" id="GO:0005770">
    <property type="term" value="C:late endosome"/>
    <property type="evidence" value="ECO:0007669"/>
    <property type="project" value="TreeGrafter"/>
</dbReference>
<keyword evidence="3 9" id="KW-0812">Transmembrane</keyword>
<accession>A0AAV5S3U6</accession>
<name>A0AAV5S3U6_MAUHU</name>
<evidence type="ECO:0000256" key="7">
    <source>
        <dbReference type="ARBA" id="ARBA00023157"/>
    </source>
</evidence>
<dbReference type="Proteomes" id="UP001377567">
    <property type="component" value="Unassembled WGS sequence"/>
</dbReference>
<dbReference type="GO" id="GO:0007034">
    <property type="term" value="P:vacuolar transport"/>
    <property type="evidence" value="ECO:0007669"/>
    <property type="project" value="TreeGrafter"/>
</dbReference>
<evidence type="ECO:0000256" key="8">
    <source>
        <dbReference type="SAM" id="MobiDB-lite"/>
    </source>
</evidence>
<keyword evidence="13" id="KW-1185">Reference proteome</keyword>
<dbReference type="PROSITE" id="PS51914">
    <property type="entry name" value="MRH"/>
    <property type="match status" value="1"/>
</dbReference>
<keyword evidence="4 10" id="KW-0732">Signal</keyword>
<dbReference type="SUPFAM" id="SSF50911">
    <property type="entry name" value="Mannose 6-phosphate receptor domain"/>
    <property type="match status" value="1"/>
</dbReference>
<dbReference type="PANTHER" id="PTHR15071:SF0">
    <property type="entry name" value="MANNOSE 6-PHOSPHATE RECEPTOR-LIKE PROTEIN 1"/>
    <property type="match status" value="1"/>
</dbReference>
<sequence>MHWNLLWTLFVLAPLSRCAPSDNEDKNGGTPSPPDLFCAVLNPLTGTYIDLSQLSSTPNEVMDPKTKKKVRKESSKTRWLVKGWGMDRDKNFTVSVCSSPIEQGSGDSKSKKKSAAQELSNTTGAYYTVPGEEGAVSIGDFSTKPTLFGSSNRKLTLKYENGSLCPGSQTLRKATLLSFVCDREITTKAQISYVGSLQNCSYFFEVRSVHACPTSNKSNEINVVGIFIGIIAVFVLVQYMRRAMQRRIKLSVDGEDSIPASTARGDGAFSQPDWEFFENRTVLRKISHTLGRAARLGAMPFVLLWQRLQGDVPVLRHRGGAGGSGSGDGSRPIRLYSTPFASGSQSSFFRDMEIQNNILDSLEVQSGSGSSATTTNAGGSLPETPADSDNSIV</sequence>
<dbReference type="InterPro" id="IPR044865">
    <property type="entry name" value="MRH_dom"/>
</dbReference>
<proteinExistence type="predicted"/>
<feature type="compositionally biased region" description="Low complexity" evidence="8">
    <location>
        <begin position="366"/>
        <end position="380"/>
    </location>
</feature>
<evidence type="ECO:0000256" key="5">
    <source>
        <dbReference type="ARBA" id="ARBA00022989"/>
    </source>
</evidence>
<evidence type="ECO:0000256" key="9">
    <source>
        <dbReference type="SAM" id="Phobius"/>
    </source>
</evidence>
<comment type="subcellular location">
    <subcellularLocation>
        <location evidence="1">Golgi apparatus membrane</location>
        <topology evidence="1">Single-pass type I membrane protein</topology>
    </subcellularLocation>
</comment>
<evidence type="ECO:0000256" key="6">
    <source>
        <dbReference type="ARBA" id="ARBA00023136"/>
    </source>
</evidence>
<dbReference type="Gene3D" id="2.70.130.10">
    <property type="entry name" value="Mannose-6-phosphate receptor binding domain"/>
    <property type="match status" value="1"/>
</dbReference>
<evidence type="ECO:0000313" key="12">
    <source>
        <dbReference type="EMBL" id="GMM58413.1"/>
    </source>
</evidence>
<gene>
    <name evidence="12" type="ORF">DAKH74_050300</name>
</gene>
<dbReference type="EMBL" id="BTGD01000025">
    <property type="protein sequence ID" value="GMM58413.1"/>
    <property type="molecule type" value="Genomic_DNA"/>
</dbReference>
<keyword evidence="5 9" id="KW-1133">Transmembrane helix</keyword>
<keyword evidence="2" id="KW-0813">Transport</keyword>
<feature type="domain" description="MRH" evidence="11">
    <location>
        <begin position="36"/>
        <end position="214"/>
    </location>
</feature>
<comment type="caution">
    <text evidence="12">The sequence shown here is derived from an EMBL/GenBank/DDBJ whole genome shotgun (WGS) entry which is preliminary data.</text>
</comment>